<evidence type="ECO:0000313" key="3">
    <source>
        <dbReference type="Proteomes" id="UP000198287"/>
    </source>
</evidence>
<evidence type="ECO:0000313" key="2">
    <source>
        <dbReference type="EMBL" id="OXA46257.1"/>
    </source>
</evidence>
<organism evidence="2 3">
    <name type="scientific">Folsomia candida</name>
    <name type="common">Springtail</name>
    <dbReference type="NCBI Taxonomy" id="158441"/>
    <lineage>
        <taxon>Eukaryota</taxon>
        <taxon>Metazoa</taxon>
        <taxon>Ecdysozoa</taxon>
        <taxon>Arthropoda</taxon>
        <taxon>Hexapoda</taxon>
        <taxon>Collembola</taxon>
        <taxon>Entomobryomorpha</taxon>
        <taxon>Isotomoidea</taxon>
        <taxon>Isotomidae</taxon>
        <taxon>Proisotominae</taxon>
        <taxon>Folsomia</taxon>
    </lineage>
</organism>
<gene>
    <name evidence="2" type="ORF">Fcan01_19043</name>
</gene>
<dbReference type="EMBL" id="LNIX01000016">
    <property type="protein sequence ID" value="OXA46257.1"/>
    <property type="molecule type" value="Genomic_DNA"/>
</dbReference>
<keyword evidence="3" id="KW-1185">Reference proteome</keyword>
<feature type="transmembrane region" description="Helical" evidence="1">
    <location>
        <begin position="153"/>
        <end position="175"/>
    </location>
</feature>
<keyword evidence="1" id="KW-0812">Transmembrane</keyword>
<keyword evidence="1" id="KW-0472">Membrane</keyword>
<protein>
    <submittedName>
        <fullName evidence="2">Uncharacterized protein</fullName>
    </submittedName>
</protein>
<proteinExistence type="predicted"/>
<accession>A0A226DNN1</accession>
<reference evidence="2 3" key="1">
    <citation type="submission" date="2015-12" db="EMBL/GenBank/DDBJ databases">
        <title>The genome of Folsomia candida.</title>
        <authorList>
            <person name="Faddeeva A."/>
            <person name="Derks M.F."/>
            <person name="Anvar Y."/>
            <person name="Smit S."/>
            <person name="Van Straalen N."/>
            <person name="Roelofs D."/>
        </authorList>
    </citation>
    <scope>NUCLEOTIDE SEQUENCE [LARGE SCALE GENOMIC DNA]</scope>
    <source>
        <strain evidence="2 3">VU population</strain>
        <tissue evidence="2">Whole body</tissue>
    </source>
</reference>
<dbReference type="AlphaFoldDB" id="A0A226DNN1"/>
<name>A0A226DNN1_FOLCA</name>
<comment type="caution">
    <text evidence="2">The sequence shown here is derived from an EMBL/GenBank/DDBJ whole genome shotgun (WGS) entry which is preliminary data.</text>
</comment>
<keyword evidence="1" id="KW-1133">Transmembrane helix</keyword>
<evidence type="ECO:0000256" key="1">
    <source>
        <dbReference type="SAM" id="Phobius"/>
    </source>
</evidence>
<dbReference type="Proteomes" id="UP000198287">
    <property type="component" value="Unassembled WGS sequence"/>
</dbReference>
<sequence length="360" mass="41214">MIEIKASKSEYPTLLDSSWKIHNFNLQGLHTTDTGYGAFNPKRDTCSALERGGKTFPASTTCVQLALGSKLNFSDVFVSGVTNLAFPYTDRSFVIEYGYAINPIIDNFFLYPAASHYSWVPYFVERLQFRMATVCFRRSKLLGLEALAVPLDWYTWAASGVSFTLLAIFLSAITLRDNRMLKDTFYYFIRTWQWILSCLSAQYHGTPGTVFYQGSMFSSLITLTRPDLPSNLESVIDSKIQIVTNTWTPAYGIFTSLLKYYLLDDIFTDYTAIKSTKLFRTLNDLKRRINCIYLSSRSPFLIGLYISERREVQFNNDFSDQVMDTFAIINSERDLDETLAGVGMKRVPFVVRHTEPPVFF</sequence>